<dbReference type="Proteomes" id="UP000005237">
    <property type="component" value="Unassembled WGS sequence"/>
</dbReference>
<comment type="catalytic activity">
    <reaction evidence="1">
        <text>molybdopterin + ATP + H(+) = adenylyl-molybdopterin + diphosphate</text>
        <dbReference type="Rhea" id="RHEA:31331"/>
        <dbReference type="ChEBI" id="CHEBI:15378"/>
        <dbReference type="ChEBI" id="CHEBI:30616"/>
        <dbReference type="ChEBI" id="CHEBI:33019"/>
        <dbReference type="ChEBI" id="CHEBI:58698"/>
        <dbReference type="ChEBI" id="CHEBI:62727"/>
    </reaction>
</comment>
<dbReference type="Gene3D" id="3.90.105.10">
    <property type="entry name" value="Molybdopterin biosynthesis moea protein, domain 2"/>
    <property type="match status" value="1"/>
</dbReference>
<dbReference type="InterPro" id="IPR036135">
    <property type="entry name" value="MoeA_linker/N_sf"/>
</dbReference>
<comment type="cofactor">
    <cofactor evidence="1">
        <name>Mg(2+)</name>
        <dbReference type="ChEBI" id="CHEBI:18420"/>
    </cofactor>
</comment>
<organism evidence="3 4">
    <name type="scientific">Caenorhabditis japonica</name>
    <dbReference type="NCBI Taxonomy" id="281687"/>
    <lineage>
        <taxon>Eukaryota</taxon>
        <taxon>Metazoa</taxon>
        <taxon>Ecdysozoa</taxon>
        <taxon>Nematoda</taxon>
        <taxon>Chromadorea</taxon>
        <taxon>Rhabditida</taxon>
        <taxon>Rhabditina</taxon>
        <taxon>Rhabditomorpha</taxon>
        <taxon>Rhabditoidea</taxon>
        <taxon>Rhabditidae</taxon>
        <taxon>Peloderinae</taxon>
        <taxon>Caenorhabditis</taxon>
    </lineage>
</organism>
<evidence type="ECO:0000256" key="1">
    <source>
        <dbReference type="RuleBase" id="RU365090"/>
    </source>
</evidence>
<dbReference type="GO" id="GO:0005524">
    <property type="term" value="F:ATP binding"/>
    <property type="evidence" value="ECO:0007669"/>
    <property type="project" value="UniProtKB-UniRule"/>
</dbReference>
<dbReference type="Gene3D" id="3.40.980.10">
    <property type="entry name" value="MoaB/Mog-like domain"/>
    <property type="match status" value="1"/>
</dbReference>
<reference evidence="4" key="1">
    <citation type="submission" date="2010-08" db="EMBL/GenBank/DDBJ databases">
        <authorList>
            <consortium name="Caenorhabditis japonica Sequencing Consortium"/>
            <person name="Wilson R.K."/>
        </authorList>
    </citation>
    <scope>NUCLEOTIDE SEQUENCE [LARGE SCALE GENOMIC DNA]</scope>
    <source>
        <strain evidence="4">DF5081</strain>
    </source>
</reference>
<dbReference type="GO" id="GO:0072579">
    <property type="term" value="P:glycine receptor clustering"/>
    <property type="evidence" value="ECO:0007669"/>
    <property type="project" value="TreeGrafter"/>
</dbReference>
<dbReference type="PANTHER" id="PTHR10192">
    <property type="entry name" value="MOLYBDOPTERIN BIOSYNTHESIS PROTEIN"/>
    <property type="match status" value="1"/>
</dbReference>
<keyword evidence="4" id="KW-1185">Reference proteome</keyword>
<dbReference type="InterPro" id="IPR005110">
    <property type="entry name" value="MoeA_linker/N"/>
</dbReference>
<dbReference type="GO" id="GO:0061598">
    <property type="term" value="F:molybdopterin adenylyltransferase activity"/>
    <property type="evidence" value="ECO:0007669"/>
    <property type="project" value="UniProtKB-UniRule"/>
</dbReference>
<name>A0A8R1DMH5_CAEJA</name>
<dbReference type="InterPro" id="IPR036425">
    <property type="entry name" value="MoaB/Mog-like_dom_sf"/>
</dbReference>
<evidence type="ECO:0000259" key="2">
    <source>
        <dbReference type="Pfam" id="PF03453"/>
    </source>
</evidence>
<evidence type="ECO:0000313" key="4">
    <source>
        <dbReference type="Proteomes" id="UP000005237"/>
    </source>
</evidence>
<dbReference type="GO" id="GO:0061599">
    <property type="term" value="F:molybdopterin molybdotransferase activity"/>
    <property type="evidence" value="ECO:0007669"/>
    <property type="project" value="UniProtKB-UniRule"/>
</dbReference>
<dbReference type="GO" id="GO:0046872">
    <property type="term" value="F:metal ion binding"/>
    <property type="evidence" value="ECO:0007669"/>
    <property type="project" value="UniProtKB-UniRule"/>
</dbReference>
<dbReference type="AlphaFoldDB" id="A0A8R1DMH5"/>
<dbReference type="Pfam" id="PF03453">
    <property type="entry name" value="MoeA_N"/>
    <property type="match status" value="1"/>
</dbReference>
<comment type="similarity">
    <text evidence="1">Belongs to the MoeA family.</text>
</comment>
<sequence>MSAAEPRQPISLTCALHRLDQIASLYPPESKTVDVAQLEPGRILARDIEAEEDIPAVRTAIAEGFATMAEYTGTKRQIVGLSTALSPYYAVIQPGECVRITTGGVVPDGADTVVPYDDGISEEEEMSGVETIEFHYRLEKGENIRESGSEAKCGDILLKEGIKMDSMAIGLLHALGISKVEIYRKPRVCVVSIVDCHDNSRMKSEAFTSSRRLLALFNAQGFKGIDAGCAKGRKVADKLRTAADFACVIVATGSMEMFRQATKNLGLQMDIDGIGSEPGNFAISHGNIDNRPVLVCMLPGDANFSWIGANTLVSPILRAMEGRLARNVLRFKAKLLEPTNICSQVQFVCARTEMADGCFLTTPIGSNSILGANSILEIPENVKFSAGDVVTVFLIESQNIA</sequence>
<dbReference type="Gene3D" id="2.170.190.11">
    <property type="entry name" value="Molybdopterin biosynthesis moea protein, domain 3"/>
    <property type="match status" value="1"/>
</dbReference>
<dbReference type="SUPFAM" id="SSF63867">
    <property type="entry name" value="MoeA C-terminal domain-like"/>
    <property type="match status" value="1"/>
</dbReference>
<keyword evidence="1" id="KW-0460">Magnesium</keyword>
<evidence type="ECO:0000313" key="3">
    <source>
        <dbReference type="EnsemblMetazoa" id="CJA05593.1"/>
    </source>
</evidence>
<keyword evidence="1" id="KW-0501">Molybdenum cofactor biosynthesis</keyword>
<dbReference type="GO" id="GO:0007529">
    <property type="term" value="P:establishment of synaptic specificity at neuromuscular junction"/>
    <property type="evidence" value="ECO:0007669"/>
    <property type="project" value="TreeGrafter"/>
</dbReference>
<dbReference type="PANTHER" id="PTHR10192:SF2">
    <property type="entry name" value="LIN-46"/>
    <property type="match status" value="1"/>
</dbReference>
<dbReference type="GO" id="GO:0040034">
    <property type="term" value="P:regulation of development, heterochronic"/>
    <property type="evidence" value="ECO:0007669"/>
    <property type="project" value="EnsemblMetazoa"/>
</dbReference>
<reference evidence="3" key="2">
    <citation type="submission" date="2022-06" db="UniProtKB">
        <authorList>
            <consortium name="EnsemblMetazoa"/>
        </authorList>
    </citation>
    <scope>IDENTIFICATION</scope>
    <source>
        <strain evidence="3">DF5081</strain>
    </source>
</reference>
<comment type="function">
    <text evidence="1">Catalyzes two steps in the biosynthesis of the molybdenum cofactor. In the first step, molybdopterin is adenylated. Subsequently, molybdate is inserted into adenylated molybdopterin and AMP is released.</text>
</comment>
<comment type="catalytic activity">
    <reaction evidence="1">
        <text>adenylyl-molybdopterin + molybdate = Mo-molybdopterin + AMP + H(+)</text>
        <dbReference type="Rhea" id="RHEA:35047"/>
        <dbReference type="ChEBI" id="CHEBI:15378"/>
        <dbReference type="ChEBI" id="CHEBI:36264"/>
        <dbReference type="ChEBI" id="CHEBI:62727"/>
        <dbReference type="ChEBI" id="CHEBI:71302"/>
        <dbReference type="ChEBI" id="CHEBI:456215"/>
    </reaction>
</comment>
<keyword evidence="1" id="KW-0500">Molybdenum</keyword>
<accession>A0A8R1DMH5</accession>
<protein>
    <recommendedName>
        <fullName evidence="2">MoeA N-terminal and linker domain-containing protein</fullName>
    </recommendedName>
</protein>
<dbReference type="GO" id="GO:0006777">
    <property type="term" value="P:Mo-molybdopterin cofactor biosynthetic process"/>
    <property type="evidence" value="ECO:0007669"/>
    <property type="project" value="UniProtKB-UniRule"/>
</dbReference>
<keyword evidence="1" id="KW-0808">Transferase</keyword>
<dbReference type="Gene3D" id="2.40.340.10">
    <property type="entry name" value="MoeA, C-terminal, domain IV"/>
    <property type="match status" value="1"/>
</dbReference>
<dbReference type="GO" id="GO:0097112">
    <property type="term" value="P:gamma-aminobutyric acid receptor clustering"/>
    <property type="evidence" value="ECO:0007669"/>
    <property type="project" value="TreeGrafter"/>
</dbReference>
<dbReference type="GO" id="GO:0098970">
    <property type="term" value="P:postsynaptic neurotransmitter receptor diffusion trapping"/>
    <property type="evidence" value="ECO:0007669"/>
    <property type="project" value="TreeGrafter"/>
</dbReference>
<comment type="pathway">
    <text evidence="1">Cofactor biosynthesis; molybdopterin biosynthesis.</text>
</comment>
<dbReference type="EnsemblMetazoa" id="CJA05593.1">
    <property type="protein sequence ID" value="CJA05593.1"/>
    <property type="gene ID" value="WBGene00124797"/>
</dbReference>
<feature type="domain" description="MoeA N-terminal and linker" evidence="2">
    <location>
        <begin position="14"/>
        <end position="176"/>
    </location>
</feature>
<proteinExistence type="inferred from homology"/>
<dbReference type="GO" id="GO:0099634">
    <property type="term" value="C:postsynaptic specialization membrane"/>
    <property type="evidence" value="ECO:0007669"/>
    <property type="project" value="GOC"/>
</dbReference>
<dbReference type="SUPFAM" id="SSF53218">
    <property type="entry name" value="Molybdenum cofactor biosynthesis proteins"/>
    <property type="match status" value="1"/>
</dbReference>
<dbReference type="SUPFAM" id="SSF63882">
    <property type="entry name" value="MoeA N-terminal region -like"/>
    <property type="match status" value="1"/>
</dbReference>
<dbReference type="InterPro" id="IPR038987">
    <property type="entry name" value="MoeA-like"/>
</dbReference>
<dbReference type="InterPro" id="IPR036688">
    <property type="entry name" value="MoeA_C_domain_IV_sf"/>
</dbReference>
<dbReference type="GO" id="GO:0005829">
    <property type="term" value="C:cytosol"/>
    <property type="evidence" value="ECO:0007669"/>
    <property type="project" value="TreeGrafter"/>
</dbReference>
<dbReference type="GO" id="GO:0030425">
    <property type="term" value="C:dendrite"/>
    <property type="evidence" value="ECO:0007669"/>
    <property type="project" value="TreeGrafter"/>
</dbReference>
<keyword evidence="1" id="KW-0479">Metal-binding</keyword>
<dbReference type="GO" id="GO:0005634">
    <property type="term" value="C:nucleus"/>
    <property type="evidence" value="ECO:0007669"/>
    <property type="project" value="EnsemblMetazoa"/>
</dbReference>